<protein>
    <submittedName>
        <fullName evidence="3">Alpha/beta fold hydrolase</fullName>
    </submittedName>
</protein>
<dbReference type="Pfam" id="PF00561">
    <property type="entry name" value="Abhydrolase_1"/>
    <property type="match status" value="1"/>
</dbReference>
<evidence type="ECO:0000313" key="4">
    <source>
        <dbReference type="Proteomes" id="UP000643405"/>
    </source>
</evidence>
<evidence type="ECO:0000313" key="3">
    <source>
        <dbReference type="EMBL" id="MBD0415615.1"/>
    </source>
</evidence>
<name>A0A8J6U555_9HYPH</name>
<evidence type="ECO:0000256" key="1">
    <source>
        <dbReference type="ARBA" id="ARBA00022801"/>
    </source>
</evidence>
<dbReference type="InterPro" id="IPR050266">
    <property type="entry name" value="AB_hydrolase_sf"/>
</dbReference>
<feature type="domain" description="AB hydrolase-1" evidence="2">
    <location>
        <begin position="37"/>
        <end position="259"/>
    </location>
</feature>
<dbReference type="InterPro" id="IPR000073">
    <property type="entry name" value="AB_hydrolase_1"/>
</dbReference>
<dbReference type="RefSeq" id="WP_188165016.1">
    <property type="nucleotide sequence ID" value="NZ_JACVVX010000003.1"/>
</dbReference>
<dbReference type="Gene3D" id="3.40.50.1820">
    <property type="entry name" value="alpha/beta hydrolase"/>
    <property type="match status" value="1"/>
</dbReference>
<accession>A0A8J6U555</accession>
<keyword evidence="1 3" id="KW-0378">Hydrolase</keyword>
<dbReference type="PANTHER" id="PTHR43798:SF31">
    <property type="entry name" value="AB HYDROLASE SUPERFAMILY PROTEIN YCLE"/>
    <property type="match status" value="1"/>
</dbReference>
<dbReference type="GO" id="GO:0016020">
    <property type="term" value="C:membrane"/>
    <property type="evidence" value="ECO:0007669"/>
    <property type="project" value="TreeGrafter"/>
</dbReference>
<organism evidence="3 4">
    <name type="scientific">Oryzicola mucosus</name>
    <dbReference type="NCBI Taxonomy" id="2767425"/>
    <lineage>
        <taxon>Bacteria</taxon>
        <taxon>Pseudomonadati</taxon>
        <taxon>Pseudomonadota</taxon>
        <taxon>Alphaproteobacteria</taxon>
        <taxon>Hyphomicrobiales</taxon>
        <taxon>Phyllobacteriaceae</taxon>
        <taxon>Oryzicola</taxon>
    </lineage>
</organism>
<dbReference type="EMBL" id="JACVVX010000003">
    <property type="protein sequence ID" value="MBD0415615.1"/>
    <property type="molecule type" value="Genomic_DNA"/>
</dbReference>
<proteinExistence type="predicted"/>
<dbReference type="SUPFAM" id="SSF53474">
    <property type="entry name" value="alpha/beta-Hydrolases"/>
    <property type="match status" value="1"/>
</dbReference>
<sequence>MEGERKGLIGIEVIEQSLDFAGCSVYSRRDVANVDAPWLVFSNSLMTDHTIWDRQVAHFGGRYNILRYDQRGHGRSDAPTSVSFDELSDDVLALLEDFEIERCVYVGLSMGVPTGLALAGKAPDRLAGMVLVDGQAATQPSGRQTWQGRIDFARANGMAAVAEDTVQRWFAKEFVSSGGADALRDTASAMRLEGYCACATALQGYDFSAEARAVAAPVLLLAGANDGAMPVSMRALAETIDDSRFLEIANAGHIPNLEQPEQFNAALDHFLQTFDLKTS</sequence>
<dbReference type="InterPro" id="IPR029058">
    <property type="entry name" value="AB_hydrolase_fold"/>
</dbReference>
<reference evidence="3" key="1">
    <citation type="submission" date="2020-09" db="EMBL/GenBank/DDBJ databases">
        <title>Genome seq and assembly of Tianweitania sp.</title>
        <authorList>
            <person name="Chhetri G."/>
        </authorList>
    </citation>
    <scope>NUCLEOTIDE SEQUENCE</scope>
    <source>
        <strain evidence="3">Rool2</strain>
    </source>
</reference>
<gene>
    <name evidence="3" type="ORF">ICI42_13175</name>
</gene>
<dbReference type="Proteomes" id="UP000643405">
    <property type="component" value="Unassembled WGS sequence"/>
</dbReference>
<dbReference type="PANTHER" id="PTHR43798">
    <property type="entry name" value="MONOACYLGLYCEROL LIPASE"/>
    <property type="match status" value="1"/>
</dbReference>
<evidence type="ECO:0000259" key="2">
    <source>
        <dbReference type="Pfam" id="PF00561"/>
    </source>
</evidence>
<comment type="caution">
    <text evidence="3">The sequence shown here is derived from an EMBL/GenBank/DDBJ whole genome shotgun (WGS) entry which is preliminary data.</text>
</comment>
<dbReference type="AlphaFoldDB" id="A0A8J6U555"/>
<dbReference type="PRINTS" id="PR00111">
    <property type="entry name" value="ABHYDROLASE"/>
</dbReference>
<dbReference type="GO" id="GO:0016787">
    <property type="term" value="F:hydrolase activity"/>
    <property type="evidence" value="ECO:0007669"/>
    <property type="project" value="UniProtKB-KW"/>
</dbReference>
<keyword evidence="4" id="KW-1185">Reference proteome</keyword>